<keyword evidence="2" id="KW-1185">Reference proteome</keyword>
<organism evidence="1 2">
    <name type="scientific">Sporosarcina jeotgali</name>
    <dbReference type="NCBI Taxonomy" id="3020056"/>
    <lineage>
        <taxon>Bacteria</taxon>
        <taxon>Bacillati</taxon>
        <taxon>Bacillota</taxon>
        <taxon>Bacilli</taxon>
        <taxon>Bacillales</taxon>
        <taxon>Caryophanaceae</taxon>
        <taxon>Sporosarcina</taxon>
    </lineage>
</organism>
<reference evidence="1 2" key="1">
    <citation type="submission" date="2023-01" db="EMBL/GenBank/DDBJ databases">
        <title>Sporosarcina sp. nov., isolated from Korean tranditional fermented seafood 'Jeotgal'.</title>
        <authorList>
            <person name="Yang A.-I."/>
        </authorList>
    </citation>
    <scope>NUCLEOTIDE SEQUENCE [LARGE SCALE GENOMIC DNA]</scope>
    <source>
        <strain evidence="1 2">B2O-1</strain>
    </source>
</reference>
<accession>A0ABZ0KVH5</accession>
<sequence length="124" mass="15086">MYEIKYSNEELNIIYRSIAHKQRKMSNLSNHFGAKVMKIEYQMQSLTETVRTMVLQYHEFERMISEFEQLLRFMDADQYADFDFVEIDRMKEEQIVRLKQIQIILDVPIPDMANEKWIKQREVG</sequence>
<name>A0ABZ0KVH5_9BACL</name>
<proteinExistence type="predicted"/>
<evidence type="ECO:0000313" key="1">
    <source>
        <dbReference type="EMBL" id="WOV83912.1"/>
    </source>
</evidence>
<protein>
    <submittedName>
        <fullName evidence="1">Uncharacterized protein</fullName>
    </submittedName>
</protein>
<evidence type="ECO:0000313" key="2">
    <source>
        <dbReference type="Proteomes" id="UP001303532"/>
    </source>
</evidence>
<gene>
    <name evidence="1" type="ORF">PGH26_13665</name>
</gene>
<dbReference type="RefSeq" id="WP_323691600.1">
    <property type="nucleotide sequence ID" value="NZ_CP116341.1"/>
</dbReference>
<dbReference type="EMBL" id="CP116341">
    <property type="protein sequence ID" value="WOV83912.1"/>
    <property type="molecule type" value="Genomic_DNA"/>
</dbReference>
<dbReference type="Proteomes" id="UP001303532">
    <property type="component" value="Chromosome"/>
</dbReference>